<feature type="non-terminal residue" evidence="2">
    <location>
        <position position="1"/>
    </location>
</feature>
<proteinExistence type="predicted"/>
<evidence type="ECO:0000313" key="1">
    <source>
        <dbReference type="EMBL" id="PVY30469.1"/>
    </source>
</evidence>
<keyword evidence="3" id="KW-1185">Reference proteome</keyword>
<organism evidence="2 3">
    <name type="scientific">Victivallis vadensis</name>
    <dbReference type="NCBI Taxonomy" id="172901"/>
    <lineage>
        <taxon>Bacteria</taxon>
        <taxon>Pseudomonadati</taxon>
        <taxon>Lentisphaerota</taxon>
        <taxon>Lentisphaeria</taxon>
        <taxon>Victivallales</taxon>
        <taxon>Victivallaceae</taxon>
        <taxon>Victivallis</taxon>
    </lineage>
</organism>
<gene>
    <name evidence="2" type="ORF">C8D82_1581</name>
    <name evidence="1" type="ORF">C8D82_1649</name>
</gene>
<dbReference type="EMBL" id="QEKH01000058">
    <property type="protein sequence ID" value="PVY32004.1"/>
    <property type="molecule type" value="Genomic_DNA"/>
</dbReference>
<evidence type="ECO:0000313" key="2">
    <source>
        <dbReference type="EMBL" id="PVY32004.1"/>
    </source>
</evidence>
<protein>
    <submittedName>
        <fullName evidence="2">Uncharacterized protein</fullName>
    </submittedName>
</protein>
<evidence type="ECO:0000313" key="3">
    <source>
        <dbReference type="Proteomes" id="UP000245959"/>
    </source>
</evidence>
<accession>A0A2U1AB73</accession>
<dbReference type="AlphaFoldDB" id="A0A2U1AB73"/>
<comment type="caution">
    <text evidence="2">The sequence shown here is derived from an EMBL/GenBank/DDBJ whole genome shotgun (WGS) entry which is preliminary data.</text>
</comment>
<dbReference type="Proteomes" id="UP000245959">
    <property type="component" value="Unassembled WGS sequence"/>
</dbReference>
<dbReference type="EMBL" id="QEKH01000064">
    <property type="protein sequence ID" value="PVY30469.1"/>
    <property type="molecule type" value="Genomic_DNA"/>
</dbReference>
<reference evidence="2 3" key="1">
    <citation type="submission" date="2018-04" db="EMBL/GenBank/DDBJ databases">
        <title>Genomic Encyclopedia of Type Strains, Phase IV (KMG-IV): sequencing the most valuable type-strain genomes for metagenomic binning, comparative biology and taxonomic classification.</title>
        <authorList>
            <person name="Goeker M."/>
        </authorList>
    </citation>
    <scope>NUCLEOTIDE SEQUENCE [LARGE SCALE GENOMIC DNA]</scope>
    <source>
        <strain evidence="2 3">DSM 14823</strain>
    </source>
</reference>
<name>A0A2U1AB73_9BACT</name>
<sequence length="30" mass="3199">VPSAYGNGKLRFTADTASRPGGVMVYLLTR</sequence>